<dbReference type="AlphaFoldDB" id="A0A0A9YV66"/>
<protein>
    <submittedName>
        <fullName evidence="1">Mucin-16</fullName>
    </submittedName>
</protein>
<reference evidence="1" key="2">
    <citation type="submission" date="2014-07" db="EMBL/GenBank/DDBJ databases">
        <authorList>
            <person name="Hull J."/>
        </authorList>
    </citation>
    <scope>NUCLEOTIDE SEQUENCE</scope>
</reference>
<gene>
    <name evidence="1" type="primary">MUC16_1</name>
    <name evidence="1" type="ORF">CM83_104795</name>
</gene>
<feature type="non-terminal residue" evidence="1">
    <location>
        <position position="1"/>
    </location>
</feature>
<evidence type="ECO:0000313" key="1">
    <source>
        <dbReference type="EMBL" id="JAG33465.1"/>
    </source>
</evidence>
<organism evidence="1">
    <name type="scientific">Lygus hesperus</name>
    <name type="common">Western plant bug</name>
    <dbReference type="NCBI Taxonomy" id="30085"/>
    <lineage>
        <taxon>Eukaryota</taxon>
        <taxon>Metazoa</taxon>
        <taxon>Ecdysozoa</taxon>
        <taxon>Arthropoda</taxon>
        <taxon>Hexapoda</taxon>
        <taxon>Insecta</taxon>
        <taxon>Pterygota</taxon>
        <taxon>Neoptera</taxon>
        <taxon>Paraneoptera</taxon>
        <taxon>Hemiptera</taxon>
        <taxon>Heteroptera</taxon>
        <taxon>Panheteroptera</taxon>
        <taxon>Cimicomorpha</taxon>
        <taxon>Miridae</taxon>
        <taxon>Mirini</taxon>
        <taxon>Lygus</taxon>
    </lineage>
</organism>
<accession>A0A0A9YV66</accession>
<proteinExistence type="predicted"/>
<feature type="non-terminal residue" evidence="1">
    <location>
        <position position="112"/>
    </location>
</feature>
<sequence length="112" mass="12929">QLHKIEGHYTPSLQWETSLSARGFSVLGPYTRRLLQANFVIRPPPLEKSYPWDKKDIGDSAKYCPIPALEKLLWKRGYNHFDPLKQGDLPCAREQALFEGEPTLVLWLLPLQ</sequence>
<dbReference type="EMBL" id="GBHO01010139">
    <property type="protein sequence ID" value="JAG33465.1"/>
    <property type="molecule type" value="Transcribed_RNA"/>
</dbReference>
<name>A0A0A9YV66_LYGHE</name>
<reference evidence="1" key="1">
    <citation type="journal article" date="2014" name="PLoS ONE">
        <title>Transcriptome-Based Identification of ABC Transporters in the Western Tarnished Plant Bug Lygus hesperus.</title>
        <authorList>
            <person name="Hull J.J."/>
            <person name="Chaney K."/>
            <person name="Geib S.M."/>
            <person name="Fabrick J.A."/>
            <person name="Brent C.S."/>
            <person name="Walsh D."/>
            <person name="Lavine L.C."/>
        </authorList>
    </citation>
    <scope>NUCLEOTIDE SEQUENCE</scope>
</reference>